<dbReference type="Gene3D" id="2.60.40.150">
    <property type="entry name" value="C2 domain"/>
    <property type="match status" value="1"/>
</dbReference>
<proteinExistence type="inferred from homology"/>
<accession>A0ABD2QL10</accession>
<evidence type="ECO:0000313" key="5">
    <source>
        <dbReference type="Proteomes" id="UP001626550"/>
    </source>
</evidence>
<reference evidence="4 5" key="1">
    <citation type="submission" date="2024-11" db="EMBL/GenBank/DDBJ databases">
        <title>Adaptive evolution of stress response genes in parasites aligns with host niche diversity.</title>
        <authorList>
            <person name="Hahn C."/>
            <person name="Resl P."/>
        </authorList>
    </citation>
    <scope>NUCLEOTIDE SEQUENCE [LARGE SCALE GENOMIC DNA]</scope>
    <source>
        <strain evidence="4">EGGRZ-B1_66</strain>
        <tissue evidence="4">Body</tissue>
    </source>
</reference>
<evidence type="ECO:0000256" key="1">
    <source>
        <dbReference type="PROSITE-ProRule" id="PRU00880"/>
    </source>
</evidence>
<dbReference type="InterPro" id="IPR042236">
    <property type="entry name" value="PI3K_accessory_sf"/>
</dbReference>
<sequence length="534" mass="61454">MFDLHSKLVHYHYSQKCLESYQALRLTPYSTQAVYDWTASQWTSSPLLDQFSIESSSDLPQGPEADDLWTLQRVNFEYVLDRVSFMDQSVLIGNSFTSQTSIDSMDRQEQPLSSPDIQSKRSNQFFILVGLFTGCSSDPISCKKTALATNSAQILNFNERIPTKILLQDLPRASFLSFVLAKAENEKPVAWVNFNLFDEEAYFRGGEHTVNMWPATRNFESSSSQFNYTGTKLKPRKSQLKIQFKIASPTNKVLFPDKDTIRRHIKQNQDLKNYQDFTRNLVKSNSTLSKYIHLAFNESRNSDLTKVKLEALCGGDPIANVSKDQLKLLWSSRISAMKIYPDCLPLMVQAVDWSKKHEVMNFYELLWQWPASLSLEASFALLGCNGCADPFVREFAVRTLDQKLSNYEMSLYLLQLVQALKVESYLFNPLSVLLMRRALENPTLIGSPLFWHLRSEIEVEEAMLRFSLFLEAFCRGCGPFLQCLKRQVDAIRILGTISCDIKVVSISFFHIFRFLEQRHWRSKRNKEPLPVAFA</sequence>
<feature type="domain" description="PIK helical" evidence="2">
    <location>
        <begin position="295"/>
        <end position="476"/>
    </location>
</feature>
<comment type="similarity">
    <text evidence="1">Belongs to the PI3/PI4-kinase family.</text>
</comment>
<dbReference type="AlphaFoldDB" id="A0ABD2QL10"/>
<name>A0ABD2QL10_9PLAT</name>
<dbReference type="PANTHER" id="PTHR10048">
    <property type="entry name" value="PHOSPHATIDYLINOSITOL KINASE"/>
    <property type="match status" value="1"/>
</dbReference>
<dbReference type="InterPro" id="IPR015433">
    <property type="entry name" value="PI3/4_kinase"/>
</dbReference>
<dbReference type="PANTHER" id="PTHR10048:SF118">
    <property type="entry name" value="PI-3 KINASE"/>
    <property type="match status" value="1"/>
</dbReference>
<dbReference type="Pfam" id="PF00613">
    <property type="entry name" value="PI3Ka"/>
    <property type="match status" value="1"/>
</dbReference>
<protein>
    <submittedName>
        <fullName evidence="4">Phosphatidylinositol 4,5-bisphosphate 3-kinase catalytic subunit alpha isoform</fullName>
    </submittedName>
</protein>
<evidence type="ECO:0000259" key="3">
    <source>
        <dbReference type="PROSITE" id="PS51547"/>
    </source>
</evidence>
<dbReference type="PROSITE" id="PS51545">
    <property type="entry name" value="PIK_HELICAL"/>
    <property type="match status" value="1"/>
</dbReference>
<dbReference type="SUPFAM" id="SSF49562">
    <property type="entry name" value="C2 domain (Calcium/lipid-binding domain, CaLB)"/>
    <property type="match status" value="1"/>
</dbReference>
<comment type="caution">
    <text evidence="4">The sequence shown here is derived from an EMBL/GenBank/DDBJ whole genome shotgun (WGS) entry which is preliminary data.</text>
</comment>
<dbReference type="InterPro" id="IPR001263">
    <property type="entry name" value="PI3K_accessory_dom"/>
</dbReference>
<dbReference type="InterPro" id="IPR002420">
    <property type="entry name" value="PI3K-type_C2_dom"/>
</dbReference>
<dbReference type="Pfam" id="PF00792">
    <property type="entry name" value="PI3K_C2"/>
    <property type="match status" value="1"/>
</dbReference>
<dbReference type="InterPro" id="IPR016024">
    <property type="entry name" value="ARM-type_fold"/>
</dbReference>
<organism evidence="4 5">
    <name type="scientific">Cichlidogyrus casuarinus</name>
    <dbReference type="NCBI Taxonomy" id="1844966"/>
    <lineage>
        <taxon>Eukaryota</taxon>
        <taxon>Metazoa</taxon>
        <taxon>Spiralia</taxon>
        <taxon>Lophotrochozoa</taxon>
        <taxon>Platyhelminthes</taxon>
        <taxon>Monogenea</taxon>
        <taxon>Monopisthocotylea</taxon>
        <taxon>Dactylogyridea</taxon>
        <taxon>Ancyrocephalidae</taxon>
        <taxon>Cichlidogyrus</taxon>
    </lineage>
</organism>
<dbReference type="EMBL" id="JBJKFK010000068">
    <property type="protein sequence ID" value="KAL3320220.1"/>
    <property type="molecule type" value="Genomic_DNA"/>
</dbReference>
<dbReference type="PROSITE" id="PS51547">
    <property type="entry name" value="C2_PI3K"/>
    <property type="match status" value="1"/>
</dbReference>
<evidence type="ECO:0000313" key="4">
    <source>
        <dbReference type="EMBL" id="KAL3320220.1"/>
    </source>
</evidence>
<dbReference type="InterPro" id="IPR035892">
    <property type="entry name" value="C2_domain_sf"/>
</dbReference>
<dbReference type="Gene3D" id="1.25.40.70">
    <property type="entry name" value="Phosphatidylinositol 3-kinase, accessory domain (PIK)"/>
    <property type="match status" value="1"/>
</dbReference>
<evidence type="ECO:0000259" key="2">
    <source>
        <dbReference type="PROSITE" id="PS51545"/>
    </source>
</evidence>
<feature type="domain" description="C2 PI3K-type" evidence="3">
    <location>
        <begin position="108"/>
        <end position="256"/>
    </location>
</feature>
<dbReference type="SMART" id="SM00145">
    <property type="entry name" value="PI3Ka"/>
    <property type="match status" value="1"/>
</dbReference>
<gene>
    <name evidence="4" type="primary">PIK3CA_1</name>
    <name evidence="4" type="ORF">Ciccas_001106</name>
</gene>
<keyword evidence="5" id="KW-1185">Reference proteome</keyword>
<dbReference type="SUPFAM" id="SSF48371">
    <property type="entry name" value="ARM repeat"/>
    <property type="match status" value="1"/>
</dbReference>
<dbReference type="Proteomes" id="UP001626550">
    <property type="component" value="Unassembled WGS sequence"/>
</dbReference>